<feature type="transmembrane region" description="Helical" evidence="1">
    <location>
        <begin position="149"/>
        <end position="172"/>
    </location>
</feature>
<keyword evidence="1" id="KW-0472">Membrane</keyword>
<feature type="transmembrane region" description="Helical" evidence="1">
    <location>
        <begin position="110"/>
        <end position="129"/>
    </location>
</feature>
<evidence type="ECO:0000256" key="1">
    <source>
        <dbReference type="SAM" id="Phobius"/>
    </source>
</evidence>
<feature type="transmembrane region" description="Helical" evidence="1">
    <location>
        <begin position="42"/>
        <end position="64"/>
    </location>
</feature>
<evidence type="ECO:0008006" key="4">
    <source>
        <dbReference type="Google" id="ProtNLM"/>
    </source>
</evidence>
<proteinExistence type="predicted"/>
<feature type="transmembrane region" description="Helical" evidence="1">
    <location>
        <begin position="192"/>
        <end position="219"/>
    </location>
</feature>
<dbReference type="Proteomes" id="UP000297245">
    <property type="component" value="Unassembled WGS sequence"/>
</dbReference>
<dbReference type="EMBL" id="ML179238">
    <property type="protein sequence ID" value="THU93828.1"/>
    <property type="molecule type" value="Genomic_DNA"/>
</dbReference>
<feature type="transmembrane region" description="Helical" evidence="1">
    <location>
        <begin position="240"/>
        <end position="261"/>
    </location>
</feature>
<keyword evidence="1" id="KW-0812">Transmembrane</keyword>
<name>A0A4S8LXE4_DENBC</name>
<gene>
    <name evidence="2" type="ORF">K435DRAFT_182881</name>
</gene>
<feature type="transmembrane region" description="Helical" evidence="1">
    <location>
        <begin position="71"/>
        <end position="90"/>
    </location>
</feature>
<organism evidence="2 3">
    <name type="scientific">Dendrothele bispora (strain CBS 962.96)</name>
    <dbReference type="NCBI Taxonomy" id="1314807"/>
    <lineage>
        <taxon>Eukaryota</taxon>
        <taxon>Fungi</taxon>
        <taxon>Dikarya</taxon>
        <taxon>Basidiomycota</taxon>
        <taxon>Agaricomycotina</taxon>
        <taxon>Agaricomycetes</taxon>
        <taxon>Agaricomycetidae</taxon>
        <taxon>Agaricales</taxon>
        <taxon>Agaricales incertae sedis</taxon>
        <taxon>Dendrothele</taxon>
    </lineage>
</organism>
<evidence type="ECO:0000313" key="3">
    <source>
        <dbReference type="Proteomes" id="UP000297245"/>
    </source>
</evidence>
<evidence type="ECO:0000313" key="2">
    <source>
        <dbReference type="EMBL" id="THU93828.1"/>
    </source>
</evidence>
<accession>A0A4S8LXE4</accession>
<reference evidence="2 3" key="1">
    <citation type="journal article" date="2019" name="Nat. Ecol. Evol.">
        <title>Megaphylogeny resolves global patterns of mushroom evolution.</title>
        <authorList>
            <person name="Varga T."/>
            <person name="Krizsan K."/>
            <person name="Foldi C."/>
            <person name="Dima B."/>
            <person name="Sanchez-Garcia M."/>
            <person name="Sanchez-Ramirez S."/>
            <person name="Szollosi G.J."/>
            <person name="Szarkandi J.G."/>
            <person name="Papp V."/>
            <person name="Albert L."/>
            <person name="Andreopoulos W."/>
            <person name="Angelini C."/>
            <person name="Antonin V."/>
            <person name="Barry K.W."/>
            <person name="Bougher N.L."/>
            <person name="Buchanan P."/>
            <person name="Buyck B."/>
            <person name="Bense V."/>
            <person name="Catcheside P."/>
            <person name="Chovatia M."/>
            <person name="Cooper J."/>
            <person name="Damon W."/>
            <person name="Desjardin D."/>
            <person name="Finy P."/>
            <person name="Geml J."/>
            <person name="Haridas S."/>
            <person name="Hughes K."/>
            <person name="Justo A."/>
            <person name="Karasinski D."/>
            <person name="Kautmanova I."/>
            <person name="Kiss B."/>
            <person name="Kocsube S."/>
            <person name="Kotiranta H."/>
            <person name="LaButti K.M."/>
            <person name="Lechner B.E."/>
            <person name="Liimatainen K."/>
            <person name="Lipzen A."/>
            <person name="Lukacs Z."/>
            <person name="Mihaltcheva S."/>
            <person name="Morgado L.N."/>
            <person name="Niskanen T."/>
            <person name="Noordeloos M.E."/>
            <person name="Ohm R.A."/>
            <person name="Ortiz-Santana B."/>
            <person name="Ovrebo C."/>
            <person name="Racz N."/>
            <person name="Riley R."/>
            <person name="Savchenko A."/>
            <person name="Shiryaev A."/>
            <person name="Soop K."/>
            <person name="Spirin V."/>
            <person name="Szebenyi C."/>
            <person name="Tomsovsky M."/>
            <person name="Tulloss R.E."/>
            <person name="Uehling J."/>
            <person name="Grigoriev I.V."/>
            <person name="Vagvolgyi C."/>
            <person name="Papp T."/>
            <person name="Martin F.M."/>
            <person name="Miettinen O."/>
            <person name="Hibbett D.S."/>
            <person name="Nagy L.G."/>
        </authorList>
    </citation>
    <scope>NUCLEOTIDE SEQUENCE [LARGE SCALE GENOMIC DNA]</scope>
    <source>
        <strain evidence="2 3">CBS 962.96</strain>
    </source>
</reference>
<keyword evidence="1" id="KW-1133">Transmembrane helix</keyword>
<dbReference type="OrthoDB" id="2896404at2759"/>
<sequence>MVTASVEIVPKNPFVRNFISGRSIREAETGSSLDSHLTLIEVYIFLQIFGLISVFLVFFTAVLSSRIRRTTTWYIFMVGWIMWCISFLLLAGHQTGAPPGQGLCTFQAALVYAGPPGNACATLSILLQLHFSMKSTLEQKGDPPMWQTVMVNSGPPVLYVCIFLESLLYGILRPSQVEREAAGMYCHISAPYPSIISAVLVAILCICMIILEIITFSLLYRNWSVFRRLRATSQGGQVSITMIVRISIFSVLPMLALGLAIKSTLSDVSASSPNTNNAGSNITTATLSGAAGLIFGTQKDLFSMWAFWRRKDTPRMVPIQIMKKVETV</sequence>
<protein>
    <recommendedName>
        <fullName evidence="4">G-protein coupled receptors family 2 profile 2 domain-containing protein</fullName>
    </recommendedName>
</protein>
<keyword evidence="3" id="KW-1185">Reference proteome</keyword>
<dbReference type="AlphaFoldDB" id="A0A4S8LXE4"/>